<keyword evidence="8 9" id="KW-0472">Membrane</keyword>
<dbReference type="PANTHER" id="PTHR30386:SF26">
    <property type="entry name" value="TRANSPORT PROTEIN COMB"/>
    <property type="match status" value="1"/>
</dbReference>
<proteinExistence type="inferred from homology"/>
<feature type="domain" description="AprE-like long alpha-helical hairpin" evidence="12">
    <location>
        <begin position="160"/>
        <end position="343"/>
    </location>
</feature>
<dbReference type="InterPro" id="IPR050739">
    <property type="entry name" value="MFP"/>
</dbReference>
<dbReference type="HOGENOM" id="CLU_023976_8_0_6"/>
<dbReference type="PROSITE" id="PS00543">
    <property type="entry name" value="HLYD_FAMILY"/>
    <property type="match status" value="1"/>
</dbReference>
<gene>
    <name evidence="14" type="ORF">NOR51B_2048</name>
</gene>
<dbReference type="InterPro" id="IPR010129">
    <property type="entry name" value="T1SS_HlyD"/>
</dbReference>
<organism evidence="14 15">
    <name type="scientific">Luminiphilus syltensis NOR5-1B</name>
    <dbReference type="NCBI Taxonomy" id="565045"/>
    <lineage>
        <taxon>Bacteria</taxon>
        <taxon>Pseudomonadati</taxon>
        <taxon>Pseudomonadota</taxon>
        <taxon>Gammaproteobacteria</taxon>
        <taxon>Cellvibrionales</taxon>
        <taxon>Halieaceae</taxon>
        <taxon>Luminiphilus</taxon>
    </lineage>
</organism>
<feature type="coiled-coil region" evidence="10">
    <location>
        <begin position="214"/>
        <end position="241"/>
    </location>
</feature>
<dbReference type="STRING" id="565045.NOR51B_2048"/>
<dbReference type="PRINTS" id="PR01490">
    <property type="entry name" value="RTXTOXIND"/>
</dbReference>
<keyword evidence="10" id="KW-0175">Coiled coil</keyword>
<evidence type="ECO:0000256" key="2">
    <source>
        <dbReference type="ARBA" id="ARBA00009477"/>
    </source>
</evidence>
<feature type="region of interest" description="Disordered" evidence="11">
    <location>
        <begin position="1"/>
        <end position="56"/>
    </location>
</feature>
<evidence type="ECO:0000313" key="15">
    <source>
        <dbReference type="Proteomes" id="UP000004699"/>
    </source>
</evidence>
<dbReference type="GO" id="GO:0009306">
    <property type="term" value="P:protein secretion"/>
    <property type="evidence" value="ECO:0007669"/>
    <property type="project" value="InterPro"/>
</dbReference>
<evidence type="ECO:0000256" key="10">
    <source>
        <dbReference type="SAM" id="Coils"/>
    </source>
</evidence>
<keyword evidence="5 9" id="KW-0997">Cell inner membrane</keyword>
<dbReference type="Pfam" id="PF26002">
    <property type="entry name" value="Beta-barrel_AprE"/>
    <property type="match status" value="1"/>
</dbReference>
<sequence length="494" mass="54063">MTDKDNTPPDTTTEPSEAKPPMPAAESASENVLEQAPEKAPEQASERSPEKAPAKPIAASPYARHLGWDDLADQASIEQEPMRARRLLYVVGLVVVALLLWAGFAEIDTVTRGQGKVIPSRQVQVIGSQDGGVVREILVSEGDIVREGDLLLRLDQTRSQSSLGENRAELQALTVKAARLKALVNGTTFEYTPEMIAEVPDVVDQELQLYASGLEQLEVEQQIAEQQLTQRLEELTELEAREGQLSRELGLAAQELSVTRPMVASGAVAQVEILRLQREVNKATGELDQTRAQLRRIQAAVAEARSNIEEVRLEFANEAREQLTETISRINGLREAAEGLTDRVRQTNVVAPVTGTVKQLYYNTVGGVVLAGRDIIELVPADDTLLLEVNIKPQDIAFLAPGQIANVKVTAYDFVVYGGLEGRVEQIGADTVVDEEGNAFYEVLVRTEQADFGPDKPIIPGMTVEVDILTGKKTVLSYLMKPVLRAHQRALSER</sequence>
<comment type="similarity">
    <text evidence="2 9">Belongs to the membrane fusion protein (MFP) (TC 8.A.1) family.</text>
</comment>
<keyword evidence="15" id="KW-1185">Reference proteome</keyword>
<evidence type="ECO:0000256" key="6">
    <source>
        <dbReference type="ARBA" id="ARBA00022692"/>
    </source>
</evidence>
<dbReference type="EMBL" id="DS999411">
    <property type="protein sequence ID" value="EED36100.1"/>
    <property type="molecule type" value="Genomic_DNA"/>
</dbReference>
<keyword evidence="3 9" id="KW-0813">Transport</keyword>
<evidence type="ECO:0000256" key="11">
    <source>
        <dbReference type="SAM" id="MobiDB-lite"/>
    </source>
</evidence>
<evidence type="ECO:0000256" key="5">
    <source>
        <dbReference type="ARBA" id="ARBA00022519"/>
    </source>
</evidence>
<dbReference type="Proteomes" id="UP000004699">
    <property type="component" value="Unassembled WGS sequence"/>
</dbReference>
<dbReference type="GO" id="GO:0005886">
    <property type="term" value="C:plasma membrane"/>
    <property type="evidence" value="ECO:0007669"/>
    <property type="project" value="UniProtKB-SubCell"/>
</dbReference>
<evidence type="ECO:0000313" key="14">
    <source>
        <dbReference type="EMBL" id="EED36100.1"/>
    </source>
</evidence>
<feature type="coiled-coil region" evidence="10">
    <location>
        <begin position="273"/>
        <end position="336"/>
    </location>
</feature>
<protein>
    <recommendedName>
        <fullName evidence="9">Membrane fusion protein (MFP) family protein</fullName>
    </recommendedName>
</protein>
<dbReference type="SUPFAM" id="SSF111369">
    <property type="entry name" value="HlyD-like secretion proteins"/>
    <property type="match status" value="1"/>
</dbReference>
<reference evidence="15" key="1">
    <citation type="journal article" date="2013" name="BMC Microbiol.">
        <title>Taxonomy and evolution of bacteriochlorophyll a-containing members of the OM60/NOR5 clade of marine gammaproteobacteria: description of Luminiphilus syltensis gen. nov., sp. nov., reclassification of Haliea rubra as Pseudohaliea rubra gen. nov., comb. nov., and emendation of Chromatocurvus halotolerans.</title>
        <authorList>
            <person name="Spring S."/>
            <person name="Riedel T."/>
            <person name="Sproer C."/>
            <person name="Yan S."/>
            <person name="Harder J."/>
            <person name="Fuchs B.M."/>
        </authorList>
    </citation>
    <scope>NUCLEOTIDE SEQUENCE [LARGE SCALE GENOMIC DNA]</scope>
    <source>
        <strain evidence="15">NOR51-B</strain>
    </source>
</reference>
<evidence type="ECO:0000256" key="8">
    <source>
        <dbReference type="ARBA" id="ARBA00023136"/>
    </source>
</evidence>
<keyword evidence="6 9" id="KW-0812">Transmembrane</keyword>
<feature type="domain" description="AprE-like beta-barrel" evidence="13">
    <location>
        <begin position="385"/>
        <end position="471"/>
    </location>
</feature>
<evidence type="ECO:0000256" key="3">
    <source>
        <dbReference type="ARBA" id="ARBA00022448"/>
    </source>
</evidence>
<evidence type="ECO:0000256" key="7">
    <source>
        <dbReference type="ARBA" id="ARBA00022989"/>
    </source>
</evidence>
<evidence type="ECO:0000256" key="1">
    <source>
        <dbReference type="ARBA" id="ARBA00004377"/>
    </source>
</evidence>
<keyword evidence="4 9" id="KW-1003">Cell membrane</keyword>
<dbReference type="eggNOG" id="COG0845">
    <property type="taxonomic scope" value="Bacteria"/>
</dbReference>
<dbReference type="Gene3D" id="2.40.30.170">
    <property type="match status" value="1"/>
</dbReference>
<dbReference type="InterPro" id="IPR006144">
    <property type="entry name" value="Secretion_HlyD_CS"/>
</dbReference>
<dbReference type="Gene3D" id="2.40.50.100">
    <property type="match status" value="1"/>
</dbReference>
<feature type="transmembrane region" description="Helical" evidence="9">
    <location>
        <begin position="87"/>
        <end position="104"/>
    </location>
</feature>
<comment type="subcellular location">
    <subcellularLocation>
        <location evidence="1 9">Cell inner membrane</location>
        <topology evidence="1 9">Single-pass membrane protein</topology>
    </subcellularLocation>
</comment>
<feature type="compositionally biased region" description="Basic and acidic residues" evidence="11">
    <location>
        <begin position="36"/>
        <end position="53"/>
    </location>
</feature>
<evidence type="ECO:0000256" key="9">
    <source>
        <dbReference type="RuleBase" id="RU365093"/>
    </source>
</evidence>
<name>B8KRU2_9GAMM</name>
<dbReference type="InterPro" id="IPR058982">
    <property type="entry name" value="Beta-barrel_AprE"/>
</dbReference>
<dbReference type="Pfam" id="PF25994">
    <property type="entry name" value="HH_AprE"/>
    <property type="match status" value="1"/>
</dbReference>
<dbReference type="AlphaFoldDB" id="B8KRU2"/>
<evidence type="ECO:0000256" key="4">
    <source>
        <dbReference type="ARBA" id="ARBA00022475"/>
    </source>
</evidence>
<evidence type="ECO:0000259" key="13">
    <source>
        <dbReference type="Pfam" id="PF26002"/>
    </source>
</evidence>
<accession>B8KRU2</accession>
<dbReference type="RefSeq" id="WP_009020844.1">
    <property type="nucleotide sequence ID" value="NZ_DS999411.1"/>
</dbReference>
<dbReference type="NCBIfam" id="TIGR01843">
    <property type="entry name" value="type_I_hlyD"/>
    <property type="match status" value="1"/>
</dbReference>
<dbReference type="InterPro" id="IPR058781">
    <property type="entry name" value="HH_AprE-like"/>
</dbReference>
<evidence type="ECO:0000259" key="12">
    <source>
        <dbReference type="Pfam" id="PF25994"/>
    </source>
</evidence>
<dbReference type="PANTHER" id="PTHR30386">
    <property type="entry name" value="MEMBRANE FUSION SUBUNIT OF EMRAB-TOLC MULTIDRUG EFFLUX PUMP"/>
    <property type="match status" value="1"/>
</dbReference>
<keyword evidence="7 9" id="KW-1133">Transmembrane helix</keyword>